<comment type="caution">
    <text evidence="1">The sequence shown here is derived from an EMBL/GenBank/DDBJ whole genome shotgun (WGS) entry which is preliminary data.</text>
</comment>
<accession>A0A3M7QIP6</accession>
<sequence length="71" mass="7533">MTQQLGLALTQILLSVGNNRGLTDWFSQLQANLTSSLDSAVQSAALQIAMWLLDVSENGLLPTIGGGKLTF</sequence>
<name>A0A3M7QIP6_BRAPC</name>
<evidence type="ECO:0000313" key="1">
    <source>
        <dbReference type="EMBL" id="RNA10835.1"/>
    </source>
</evidence>
<dbReference type="Proteomes" id="UP000276133">
    <property type="component" value="Unassembled WGS sequence"/>
</dbReference>
<proteinExistence type="predicted"/>
<reference evidence="1 2" key="1">
    <citation type="journal article" date="2018" name="Sci. Rep.">
        <title>Genomic signatures of local adaptation to the degree of environmental predictability in rotifers.</title>
        <authorList>
            <person name="Franch-Gras L."/>
            <person name="Hahn C."/>
            <person name="Garcia-Roger E.M."/>
            <person name="Carmona M.J."/>
            <person name="Serra M."/>
            <person name="Gomez A."/>
        </authorList>
    </citation>
    <scope>NUCLEOTIDE SEQUENCE [LARGE SCALE GENOMIC DNA]</scope>
    <source>
        <strain evidence="1">HYR1</strain>
    </source>
</reference>
<dbReference type="EMBL" id="REGN01006103">
    <property type="protein sequence ID" value="RNA10835.1"/>
    <property type="molecule type" value="Genomic_DNA"/>
</dbReference>
<organism evidence="1 2">
    <name type="scientific">Brachionus plicatilis</name>
    <name type="common">Marine rotifer</name>
    <name type="synonym">Brachionus muelleri</name>
    <dbReference type="NCBI Taxonomy" id="10195"/>
    <lineage>
        <taxon>Eukaryota</taxon>
        <taxon>Metazoa</taxon>
        <taxon>Spiralia</taxon>
        <taxon>Gnathifera</taxon>
        <taxon>Rotifera</taxon>
        <taxon>Eurotatoria</taxon>
        <taxon>Monogononta</taxon>
        <taxon>Pseudotrocha</taxon>
        <taxon>Ploima</taxon>
        <taxon>Brachionidae</taxon>
        <taxon>Brachionus</taxon>
    </lineage>
</organism>
<protein>
    <submittedName>
        <fullName evidence="1">Uncharacterized protein</fullName>
    </submittedName>
</protein>
<keyword evidence="2" id="KW-1185">Reference proteome</keyword>
<evidence type="ECO:0000313" key="2">
    <source>
        <dbReference type="Proteomes" id="UP000276133"/>
    </source>
</evidence>
<dbReference type="AlphaFoldDB" id="A0A3M7QIP6"/>
<gene>
    <name evidence="1" type="ORF">BpHYR1_007815</name>
</gene>
<dbReference type="OrthoDB" id="10580045at2759"/>